<keyword evidence="1" id="KW-0472">Membrane</keyword>
<evidence type="ECO:0000256" key="1">
    <source>
        <dbReference type="SAM" id="Phobius"/>
    </source>
</evidence>
<keyword evidence="1" id="KW-1133">Transmembrane helix</keyword>
<dbReference type="EMBL" id="VOQF01000003">
    <property type="protein sequence ID" value="TXC92101.1"/>
    <property type="molecule type" value="Genomic_DNA"/>
</dbReference>
<evidence type="ECO:0000313" key="3">
    <source>
        <dbReference type="Proteomes" id="UP000321363"/>
    </source>
</evidence>
<dbReference type="InterPro" id="IPR035211">
    <property type="entry name" value="DUF5325"/>
</dbReference>
<accession>A0A5C6W3W4</accession>
<keyword evidence="1" id="KW-0812">Transmembrane</keyword>
<organism evidence="2 3">
    <name type="scientific">Metabacillus litoralis</name>
    <dbReference type="NCBI Taxonomy" id="152268"/>
    <lineage>
        <taxon>Bacteria</taxon>
        <taxon>Bacillati</taxon>
        <taxon>Bacillota</taxon>
        <taxon>Bacilli</taxon>
        <taxon>Bacillales</taxon>
        <taxon>Bacillaceae</taxon>
        <taxon>Metabacillus</taxon>
    </lineage>
</organism>
<dbReference type="OrthoDB" id="2679959at2"/>
<sequence>MKLGKWVFLVLSCLAAISMIGIGIAVSERSILGIILAIVALNVIMGSGFVLKKRMREKGLI</sequence>
<dbReference type="RefSeq" id="WP_146946872.1">
    <property type="nucleotide sequence ID" value="NZ_VOQF01000003.1"/>
</dbReference>
<evidence type="ECO:0000313" key="2">
    <source>
        <dbReference type="EMBL" id="TXC92101.1"/>
    </source>
</evidence>
<feature type="transmembrane region" description="Helical" evidence="1">
    <location>
        <begin position="7"/>
        <end position="25"/>
    </location>
</feature>
<keyword evidence="3" id="KW-1185">Reference proteome</keyword>
<proteinExistence type="predicted"/>
<comment type="caution">
    <text evidence="2">The sequence shown here is derived from an EMBL/GenBank/DDBJ whole genome shotgun (WGS) entry which is preliminary data.</text>
</comment>
<evidence type="ECO:0008006" key="4">
    <source>
        <dbReference type="Google" id="ProtNLM"/>
    </source>
</evidence>
<feature type="transmembrane region" description="Helical" evidence="1">
    <location>
        <begin position="31"/>
        <end position="51"/>
    </location>
</feature>
<dbReference type="Proteomes" id="UP000321363">
    <property type="component" value="Unassembled WGS sequence"/>
</dbReference>
<gene>
    <name evidence="2" type="ORF">FS935_06895</name>
</gene>
<protein>
    <recommendedName>
        <fullName evidence="4">YlaF family protein</fullName>
    </recommendedName>
</protein>
<reference evidence="2 3" key="1">
    <citation type="journal article" date="2005" name="Int. J. Syst. Evol. Microbiol.">
        <title>Bacillus litoralis sp. nov., isolated from a tidal flat of the Yellow Sea in Korea.</title>
        <authorList>
            <person name="Yoon J.H."/>
            <person name="Oh T.K."/>
        </authorList>
    </citation>
    <scope>NUCLEOTIDE SEQUENCE [LARGE SCALE GENOMIC DNA]</scope>
    <source>
        <strain evidence="2 3">SW-211</strain>
    </source>
</reference>
<name>A0A5C6W3W4_9BACI</name>
<dbReference type="AlphaFoldDB" id="A0A5C6W3W4"/>
<dbReference type="Pfam" id="PF17259">
    <property type="entry name" value="DUF5325"/>
    <property type="match status" value="1"/>
</dbReference>